<dbReference type="Proteomes" id="UP001600888">
    <property type="component" value="Unassembled WGS sequence"/>
</dbReference>
<feature type="chain" id="PRO_5045280921" description="Ecp2 effector protein domain-containing protein" evidence="1">
    <location>
        <begin position="20"/>
        <end position="132"/>
    </location>
</feature>
<keyword evidence="1" id="KW-0732">Signal</keyword>
<protein>
    <recommendedName>
        <fullName evidence="4">Ecp2 effector protein domain-containing protein</fullName>
    </recommendedName>
</protein>
<evidence type="ECO:0008006" key="4">
    <source>
        <dbReference type="Google" id="ProtNLM"/>
    </source>
</evidence>
<comment type="caution">
    <text evidence="2">The sequence shown here is derived from an EMBL/GenBank/DDBJ whole genome shotgun (WGS) entry which is preliminary data.</text>
</comment>
<keyword evidence="3" id="KW-1185">Reference proteome</keyword>
<accession>A0ABR4FE22</accession>
<gene>
    <name evidence="2" type="ORF">FJTKL_07959</name>
</gene>
<evidence type="ECO:0000313" key="3">
    <source>
        <dbReference type="Proteomes" id="UP001600888"/>
    </source>
</evidence>
<evidence type="ECO:0000256" key="1">
    <source>
        <dbReference type="SAM" id="SignalP"/>
    </source>
</evidence>
<feature type="signal peptide" evidence="1">
    <location>
        <begin position="1"/>
        <end position="19"/>
    </location>
</feature>
<proteinExistence type="predicted"/>
<reference evidence="2 3" key="1">
    <citation type="submission" date="2024-03" db="EMBL/GenBank/DDBJ databases">
        <title>A high-quality draft genome sequence of Diaporthe vaccinii, a causative agent of upright dieback and viscid rot disease in cranberry plants.</title>
        <authorList>
            <person name="Sarrasin M."/>
            <person name="Lang B.F."/>
            <person name="Burger G."/>
        </authorList>
    </citation>
    <scope>NUCLEOTIDE SEQUENCE [LARGE SCALE GENOMIC DNA]</scope>
    <source>
        <strain evidence="2 3">IS7</strain>
    </source>
</reference>
<organism evidence="2 3">
    <name type="scientific">Diaporthe vaccinii</name>
    <dbReference type="NCBI Taxonomy" id="105482"/>
    <lineage>
        <taxon>Eukaryota</taxon>
        <taxon>Fungi</taxon>
        <taxon>Dikarya</taxon>
        <taxon>Ascomycota</taxon>
        <taxon>Pezizomycotina</taxon>
        <taxon>Sordariomycetes</taxon>
        <taxon>Sordariomycetidae</taxon>
        <taxon>Diaporthales</taxon>
        <taxon>Diaporthaceae</taxon>
        <taxon>Diaporthe</taxon>
        <taxon>Diaporthe eres species complex</taxon>
    </lineage>
</organism>
<dbReference type="EMBL" id="JBAWTH010000002">
    <property type="protein sequence ID" value="KAL2292917.1"/>
    <property type="molecule type" value="Genomic_DNA"/>
</dbReference>
<name>A0ABR4FE22_9PEZI</name>
<evidence type="ECO:0000313" key="2">
    <source>
        <dbReference type="EMBL" id="KAL2292917.1"/>
    </source>
</evidence>
<sequence>MKLTKILLLTPLIAAGAKAQQNHPGVAEDSMAATNETASPGYGNDLATLERQVVWLPLDEDQEACAYGEAKTVGEKVVLNADCQKVVDYVSGRSGYWTVTGYGRGDVYALLFSWGTCSFDVARVDDLDLYFQ</sequence>